<dbReference type="AlphaFoldDB" id="A0AAD8D5P9"/>
<gene>
    <name evidence="2" type="ORF">AOXY_G19211</name>
</gene>
<evidence type="ECO:0000256" key="1">
    <source>
        <dbReference type="SAM" id="MobiDB-lite"/>
    </source>
</evidence>
<organism evidence="2 3">
    <name type="scientific">Acipenser oxyrinchus oxyrinchus</name>
    <dbReference type="NCBI Taxonomy" id="40147"/>
    <lineage>
        <taxon>Eukaryota</taxon>
        <taxon>Metazoa</taxon>
        <taxon>Chordata</taxon>
        <taxon>Craniata</taxon>
        <taxon>Vertebrata</taxon>
        <taxon>Euteleostomi</taxon>
        <taxon>Actinopterygii</taxon>
        <taxon>Chondrostei</taxon>
        <taxon>Acipenseriformes</taxon>
        <taxon>Acipenseridae</taxon>
        <taxon>Acipenser</taxon>
    </lineage>
</organism>
<comment type="caution">
    <text evidence="2">The sequence shown here is derived from an EMBL/GenBank/DDBJ whole genome shotgun (WGS) entry which is preliminary data.</text>
</comment>
<reference evidence="2" key="1">
    <citation type="submission" date="2022-02" db="EMBL/GenBank/DDBJ databases">
        <title>Atlantic sturgeon de novo genome assembly.</title>
        <authorList>
            <person name="Stock M."/>
            <person name="Klopp C."/>
            <person name="Guiguen Y."/>
            <person name="Cabau C."/>
            <person name="Parinello H."/>
            <person name="Santidrian Yebra-Pimentel E."/>
            <person name="Kuhl H."/>
            <person name="Dirks R.P."/>
            <person name="Guessner J."/>
            <person name="Wuertz S."/>
            <person name="Du K."/>
            <person name="Schartl M."/>
        </authorList>
    </citation>
    <scope>NUCLEOTIDE SEQUENCE</scope>
    <source>
        <strain evidence="2">STURGEONOMICS-FGT-2020</strain>
        <tissue evidence="2">Whole blood</tissue>
    </source>
</reference>
<keyword evidence="3" id="KW-1185">Reference proteome</keyword>
<accession>A0AAD8D5P9</accession>
<name>A0AAD8D5P9_ACIOX</name>
<feature type="region of interest" description="Disordered" evidence="1">
    <location>
        <begin position="370"/>
        <end position="394"/>
    </location>
</feature>
<evidence type="ECO:0000313" key="2">
    <source>
        <dbReference type="EMBL" id="KAK1161608.1"/>
    </source>
</evidence>
<protein>
    <submittedName>
        <fullName evidence="2">Uncharacterized protein</fullName>
    </submittedName>
</protein>
<proteinExistence type="predicted"/>
<sequence>MHVLLRGHMFIFLTSLKQLEGRSAPMKVVHVKMIWQAAEWKVSADKDDLKDREIETPQDNEETGPVLDWLRTLSPASLDCLEVGSILRRSYGHTDLPTKLSLQSKDRQTAKPPSILSLAKPTAKSDVEICKKTKLETPCPFGSESEPLRASSTSVYKKHRRANEARAELKETCLAALLEDVRGTLSDLTREHQIDRQQHGRMLQLTAHLRENVKRFITLGSDCNVPKTLDSLKLQTNDILTIIKNATNQAGDYQETAYQQDPGHPCLSQCCAMIERDAAAALSRKAQLEEESVYLEYQVSRQKVQELQDQLHQQRLHSTVLESNIRLLKDELIRLQNHVSLAGATSNSSTVMGLYKRIVEMCERAQQLTAPTGNTATGKPGSNALTQGCHSESK</sequence>
<feature type="compositionally biased region" description="Polar residues" evidence="1">
    <location>
        <begin position="383"/>
        <end position="394"/>
    </location>
</feature>
<dbReference type="EMBL" id="JAGXEW010000018">
    <property type="protein sequence ID" value="KAK1161608.1"/>
    <property type="molecule type" value="Genomic_DNA"/>
</dbReference>
<evidence type="ECO:0000313" key="3">
    <source>
        <dbReference type="Proteomes" id="UP001230051"/>
    </source>
</evidence>
<dbReference type="Proteomes" id="UP001230051">
    <property type="component" value="Unassembled WGS sequence"/>
</dbReference>